<dbReference type="PROSITE" id="PS00092">
    <property type="entry name" value="N6_MTASE"/>
    <property type="match status" value="1"/>
</dbReference>
<keyword evidence="2" id="KW-0808">Transferase</keyword>
<dbReference type="InterPro" id="IPR000241">
    <property type="entry name" value="RlmKL-like_Mtase"/>
</dbReference>
<dbReference type="InterPro" id="IPR029063">
    <property type="entry name" value="SAM-dependent_MTases_sf"/>
</dbReference>
<evidence type="ECO:0000313" key="7">
    <source>
        <dbReference type="Proteomes" id="UP001470230"/>
    </source>
</evidence>
<sequence>MPRYLVHAPLQNKTFIYSELLASARYLNIDLKFENPNLKIGEELNSPFFACVLPSDEDAISLAKRSPAIQSVSHLLADGINFDEFYQNCNKIASEHDINDGSFAVRVETCSKKLTNELRVQYIHELVENLHITSKVDLKNPDKTVILFLNYEERGDSAPLHIYAGVFMCNGNSKFVSNFPLNKRKFINTTSMEPSIALLSASQGLCGPGKITYDPFCGSGSLLVASASLGSHVIGSDYDLSSMYKNDNDWVGLNFDQYGLKGKFIDVFRCDVLTDVFRFNRCLDAIVTDPPYGIREKCVSKKKKSSKKSSENPNDDDAANEKEDANANNNDNDEPPSPLLPLLLRLYALAARGLRLGGRLVFWLPCAYNLDAEAELPKQKALKLISNSRQTLSARYCRHLITYEKIDDSEEAVNSKVEFNAMNASFLKLRDLVFQHFENTGKNRRERKKFAKQLKNKLSGIDQNDENN</sequence>
<dbReference type="InterPro" id="IPR002052">
    <property type="entry name" value="DNA_methylase_N6_adenine_CS"/>
</dbReference>
<dbReference type="Proteomes" id="UP001470230">
    <property type="component" value="Unassembled WGS sequence"/>
</dbReference>
<evidence type="ECO:0000313" key="6">
    <source>
        <dbReference type="EMBL" id="KAK8893507.1"/>
    </source>
</evidence>
<reference evidence="6 7" key="1">
    <citation type="submission" date="2024-04" db="EMBL/GenBank/DDBJ databases">
        <title>Tritrichomonas musculus Genome.</title>
        <authorList>
            <person name="Alves-Ferreira E."/>
            <person name="Grigg M."/>
            <person name="Lorenzi H."/>
            <person name="Galac M."/>
        </authorList>
    </citation>
    <scope>NUCLEOTIDE SEQUENCE [LARGE SCALE GENOMIC DNA]</scope>
    <source>
        <strain evidence="6 7">EAF2021</strain>
    </source>
</reference>
<keyword evidence="7" id="KW-1185">Reference proteome</keyword>
<dbReference type="CDD" id="cd02440">
    <property type="entry name" value="AdoMet_MTases"/>
    <property type="match status" value="1"/>
</dbReference>
<dbReference type="PANTHER" id="PTHR13370:SF3">
    <property type="entry name" value="TRNA (GUANINE(10)-N2)-METHYLTRANSFERASE HOMOLOG"/>
    <property type="match status" value="1"/>
</dbReference>
<dbReference type="InterPro" id="IPR059073">
    <property type="entry name" value="TRMT11_N"/>
</dbReference>
<keyword evidence="1 6" id="KW-0489">Methyltransferase</keyword>
<evidence type="ECO:0000256" key="2">
    <source>
        <dbReference type="ARBA" id="ARBA00022679"/>
    </source>
</evidence>
<feature type="region of interest" description="Disordered" evidence="3">
    <location>
        <begin position="303"/>
        <end position="336"/>
    </location>
</feature>
<feature type="domain" description="Ribosomal RNA large subunit methyltransferase K/L-like methyltransferase" evidence="4">
    <location>
        <begin position="183"/>
        <end position="297"/>
    </location>
</feature>
<name>A0ABR2KSW5_9EUKA</name>
<dbReference type="Gene3D" id="3.40.50.150">
    <property type="entry name" value="Vaccinia Virus protein VP39"/>
    <property type="match status" value="1"/>
</dbReference>
<gene>
    <name evidence="6" type="ORF">M9Y10_021929</name>
</gene>
<organism evidence="6 7">
    <name type="scientific">Tritrichomonas musculus</name>
    <dbReference type="NCBI Taxonomy" id="1915356"/>
    <lineage>
        <taxon>Eukaryota</taxon>
        <taxon>Metamonada</taxon>
        <taxon>Parabasalia</taxon>
        <taxon>Tritrichomonadida</taxon>
        <taxon>Tritrichomonadidae</taxon>
        <taxon>Tritrichomonas</taxon>
    </lineage>
</organism>
<dbReference type="SUPFAM" id="SSF53335">
    <property type="entry name" value="S-adenosyl-L-methionine-dependent methyltransferases"/>
    <property type="match status" value="1"/>
</dbReference>
<accession>A0ABR2KSW5</accession>
<comment type="caution">
    <text evidence="6">The sequence shown here is derived from an EMBL/GenBank/DDBJ whole genome shotgun (WGS) entry which is preliminary data.</text>
</comment>
<dbReference type="EMBL" id="JAPFFF010000003">
    <property type="protein sequence ID" value="KAK8893507.1"/>
    <property type="molecule type" value="Genomic_DNA"/>
</dbReference>
<dbReference type="PANTHER" id="PTHR13370">
    <property type="entry name" value="RNA METHYLASE-RELATED"/>
    <property type="match status" value="1"/>
</dbReference>
<dbReference type="Pfam" id="PF01170">
    <property type="entry name" value="UPF0020"/>
    <property type="match status" value="1"/>
</dbReference>
<protein>
    <submittedName>
        <fullName evidence="6">tRNA methyltransferase 11</fullName>
    </submittedName>
</protein>
<dbReference type="Pfam" id="PF25904">
    <property type="entry name" value="Tmrp11_N"/>
    <property type="match status" value="1"/>
</dbReference>
<proteinExistence type="predicted"/>
<dbReference type="GO" id="GO:0008168">
    <property type="term" value="F:methyltransferase activity"/>
    <property type="evidence" value="ECO:0007669"/>
    <property type="project" value="UniProtKB-KW"/>
</dbReference>
<feature type="domain" description="tRNA (guanine(10)-N(2))-methyltransferase TRMT11 N-terminal" evidence="5">
    <location>
        <begin position="3"/>
        <end position="169"/>
    </location>
</feature>
<dbReference type="CDD" id="cd11715">
    <property type="entry name" value="THUMP_AdoMetMT"/>
    <property type="match status" value="1"/>
</dbReference>
<evidence type="ECO:0000256" key="1">
    <source>
        <dbReference type="ARBA" id="ARBA00022603"/>
    </source>
</evidence>
<dbReference type="GO" id="GO:0032259">
    <property type="term" value="P:methylation"/>
    <property type="evidence" value="ECO:0007669"/>
    <property type="project" value="UniProtKB-KW"/>
</dbReference>
<evidence type="ECO:0000259" key="4">
    <source>
        <dbReference type="Pfam" id="PF01170"/>
    </source>
</evidence>
<dbReference type="PIRSF" id="PIRSF017259">
    <property type="entry name" value="tRNA_mtfrase_TRM11"/>
    <property type="match status" value="1"/>
</dbReference>
<evidence type="ECO:0000256" key="3">
    <source>
        <dbReference type="SAM" id="MobiDB-lite"/>
    </source>
</evidence>
<evidence type="ECO:0000259" key="5">
    <source>
        <dbReference type="Pfam" id="PF25904"/>
    </source>
</evidence>
<dbReference type="SUPFAM" id="SSF143437">
    <property type="entry name" value="THUMP domain-like"/>
    <property type="match status" value="1"/>
</dbReference>